<evidence type="ECO:0000313" key="2">
    <source>
        <dbReference type="EMBL" id="MBJ8349974.1"/>
    </source>
</evidence>
<organism evidence="2 3">
    <name type="scientific">Streptococcus zalophi</name>
    <dbReference type="NCBI Taxonomy" id="640031"/>
    <lineage>
        <taxon>Bacteria</taxon>
        <taxon>Bacillati</taxon>
        <taxon>Bacillota</taxon>
        <taxon>Bacilli</taxon>
        <taxon>Lactobacillales</taxon>
        <taxon>Streptococcaceae</taxon>
        <taxon>Streptococcus</taxon>
    </lineage>
</organism>
<dbReference type="SUPFAM" id="SSF51735">
    <property type="entry name" value="NAD(P)-binding Rossmann-fold domains"/>
    <property type="match status" value="1"/>
</dbReference>
<reference evidence="2 3" key="1">
    <citation type="journal article" date="2021" name="Int. J. Syst. Evol. Microbiol.">
        <title>Streptococcus vicugnae sp. nov., isolated from faeces of alpacas (Vicugna pacos) and cattle (Bos taurus), Streptococcus zalophi sp. nov., and Streptococcus pacificus sp. nov., isolated from respiratory tract of California sea lions (Zalophus californianus).</title>
        <authorList>
            <person name="Volokhov D.V."/>
            <person name="Zagorodnyaya T.A."/>
            <person name="Shen Z."/>
            <person name="Blom J."/>
            <person name="Furtak V.A."/>
            <person name="Eisenberg T."/>
            <person name="Fan P."/>
            <person name="Jeong K.C."/>
            <person name="Gao Y."/>
            <person name="Zhang S."/>
            <person name="Amselle M."/>
        </authorList>
    </citation>
    <scope>NUCLEOTIDE SEQUENCE [LARGE SCALE GENOMIC DNA]</scope>
    <source>
        <strain evidence="3">CSL7508-lung</strain>
    </source>
</reference>
<dbReference type="AlphaFoldDB" id="A0A934PAA8"/>
<protein>
    <submittedName>
        <fullName evidence="2">NAD(P)H-binding protein</fullName>
    </submittedName>
</protein>
<dbReference type="PANTHER" id="PTHR12126">
    <property type="entry name" value="NADH-UBIQUINONE OXIDOREDUCTASE 39 KDA SUBUNIT-RELATED"/>
    <property type="match status" value="1"/>
</dbReference>
<proteinExistence type="predicted"/>
<dbReference type="GO" id="GO:0044877">
    <property type="term" value="F:protein-containing complex binding"/>
    <property type="evidence" value="ECO:0007669"/>
    <property type="project" value="TreeGrafter"/>
</dbReference>
<evidence type="ECO:0000259" key="1">
    <source>
        <dbReference type="Pfam" id="PF13460"/>
    </source>
</evidence>
<comment type="caution">
    <text evidence="2">The sequence shown here is derived from an EMBL/GenBank/DDBJ whole genome shotgun (WGS) entry which is preliminary data.</text>
</comment>
<dbReference type="RefSeq" id="WP_199567891.1">
    <property type="nucleotide sequence ID" value="NZ_JAENBP010000005.1"/>
</dbReference>
<accession>A0A934PAA8</accession>
<name>A0A934PAA8_9STRE</name>
<dbReference type="InterPro" id="IPR016040">
    <property type="entry name" value="NAD(P)-bd_dom"/>
</dbReference>
<gene>
    <name evidence="2" type="ORF">JHK64_04940</name>
</gene>
<evidence type="ECO:0000313" key="3">
    <source>
        <dbReference type="Proteomes" id="UP000644875"/>
    </source>
</evidence>
<dbReference type="InterPro" id="IPR036291">
    <property type="entry name" value="NAD(P)-bd_dom_sf"/>
</dbReference>
<dbReference type="Proteomes" id="UP000644875">
    <property type="component" value="Unassembled WGS sequence"/>
</dbReference>
<dbReference type="Gene3D" id="3.40.50.720">
    <property type="entry name" value="NAD(P)-binding Rossmann-like Domain"/>
    <property type="match status" value="1"/>
</dbReference>
<keyword evidence="3" id="KW-1185">Reference proteome</keyword>
<dbReference type="Pfam" id="PF13460">
    <property type="entry name" value="NAD_binding_10"/>
    <property type="match status" value="1"/>
</dbReference>
<dbReference type="InterPro" id="IPR051207">
    <property type="entry name" value="ComplexI_NDUFA9_subunit"/>
</dbReference>
<dbReference type="EMBL" id="JAENBP010000005">
    <property type="protein sequence ID" value="MBJ8349974.1"/>
    <property type="molecule type" value="Genomic_DNA"/>
</dbReference>
<dbReference type="PANTHER" id="PTHR12126:SF16">
    <property type="entry name" value="MIOREX COMPLEX COMPONENT 2"/>
    <property type="match status" value="1"/>
</dbReference>
<sequence>MTHSLIFGASGFLGQSVVKELLKKDIKVTAVTRAVDPDNTERFNSQVNWVEADLYNSKEWQHLLEDVDVVIDLVGIYAEDPEKGITFDRVIYQSAKAIADEVAKSDVSRFIYVSVDLSNENNPKDYLKAKRESENYLTQQSFETTIFRPGLMYGPLKPSTVKLAEKILKKLDKNSPSWSSRPLSVETVAKAIALVVSEGSKHSIYEIDIIDGMIKDK</sequence>
<feature type="domain" description="NAD(P)-binding" evidence="1">
    <location>
        <begin position="8"/>
        <end position="164"/>
    </location>
</feature>